<dbReference type="PROSITE" id="PS00028">
    <property type="entry name" value="ZINC_FINGER_C2H2_1"/>
    <property type="match status" value="1"/>
</dbReference>
<accession>A0A9P1CMT7</accession>
<evidence type="ECO:0000313" key="2">
    <source>
        <dbReference type="EMBL" id="CAI3993748.1"/>
    </source>
</evidence>
<dbReference type="PANTHER" id="PTHR47027">
    <property type="entry name" value="REVERSE TRANSCRIPTASE DOMAIN-CONTAINING PROTEIN"/>
    <property type="match status" value="1"/>
</dbReference>
<dbReference type="Gene3D" id="3.60.10.10">
    <property type="entry name" value="Endonuclease/exonuclease/phosphatase"/>
    <property type="match status" value="1"/>
</dbReference>
<organism evidence="2">
    <name type="scientific">Cladocopium goreaui</name>
    <dbReference type="NCBI Taxonomy" id="2562237"/>
    <lineage>
        <taxon>Eukaryota</taxon>
        <taxon>Sar</taxon>
        <taxon>Alveolata</taxon>
        <taxon>Dinophyceae</taxon>
        <taxon>Suessiales</taxon>
        <taxon>Symbiodiniaceae</taxon>
        <taxon>Cladocopium</taxon>
    </lineage>
</organism>
<dbReference type="SUPFAM" id="SSF56219">
    <property type="entry name" value="DNase I-like"/>
    <property type="match status" value="1"/>
</dbReference>
<comment type="caution">
    <text evidence="2">The sequence shown here is derived from an EMBL/GenBank/DDBJ whole genome shotgun (WGS) entry which is preliminary data.</text>
</comment>
<dbReference type="Proteomes" id="UP001152797">
    <property type="component" value="Unassembled WGS sequence"/>
</dbReference>
<dbReference type="EMBL" id="CAMXCT010001868">
    <property type="protein sequence ID" value="CAI3993748.1"/>
    <property type="molecule type" value="Genomic_DNA"/>
</dbReference>
<dbReference type="EMBL" id="CAMXCT030001868">
    <property type="protein sequence ID" value="CAL4781060.1"/>
    <property type="molecule type" value="Genomic_DNA"/>
</dbReference>
<reference evidence="2" key="1">
    <citation type="submission" date="2022-10" db="EMBL/GenBank/DDBJ databases">
        <authorList>
            <person name="Chen Y."/>
            <person name="Dougan E. K."/>
            <person name="Chan C."/>
            <person name="Rhodes N."/>
            <person name="Thang M."/>
        </authorList>
    </citation>
    <scope>NUCLEOTIDE SEQUENCE</scope>
</reference>
<reference evidence="3" key="2">
    <citation type="submission" date="2024-04" db="EMBL/GenBank/DDBJ databases">
        <authorList>
            <person name="Chen Y."/>
            <person name="Shah S."/>
            <person name="Dougan E. K."/>
            <person name="Thang M."/>
            <person name="Chan C."/>
        </authorList>
    </citation>
    <scope>NUCLEOTIDE SEQUENCE [LARGE SCALE GENOMIC DNA]</scope>
</reference>
<keyword evidence="5" id="KW-1185">Reference proteome</keyword>
<proteinExistence type="predicted"/>
<sequence length="1500" mass="169399">MLRCREVADPQGDSRTFKLRVATANVLTLFPGQEHASSALGARAESLADQFVQEGLHVIGLQETRARMTGHSTLEAFHVLSSPATQRGQSGVQLWMRRSIATDRGPIPVELSDLRILHATSRRLIVRWSYPGCRLLFIVVHAPSDDDEDTVQAYWDATTEAIPVAYRHWQTVVLVDANSRIGSTPSASAGPHQADFENPKGTCFHAWLTSHGLFVPQTFEECHFGPGATWTHPKGTSARLDFITVSDNIHPSTISSWVSSSLIWHCIAETMTVFSVCAELQLEYHLVDRRPRDARWNPAPPQHFDTTWPIDVHTHAAHLQQWMKQWSPKGRTWHKRHLSADTMQLIDVKRYHWKRLNDIRRHQRRGLLRQLFAAWRDQPVTFSYHAWMKVCDQAVAWHQWAFADLAPRVVQAIRDDDRACGRQFSPCFHDGAVNKAEADDLPLQIRLEALPSRADVEALGCRIKTNKASGLDSVAPLVLQQACQQYSSLLHQFMMKVWILGAEPLQGKGGLLHPIAKKEASQRIDGMRGIMLIDGIGKLIHSHLRGQFLPALEAMRQPLQLGGFARRSTLFATMYARAFAQLAAQHTMSSAIIFVDIRSAFHSLVRQFVFGGDGRLHPKLQRVLEEHGIDLTALQARMAIDILGMHLVPPRRFTRQRGVADRVAPLADVAFNSLMPLVLQELQVRLDQHAQHAPLQAAFASLGLRAIPVAWVDDLAVPVVALQASTLQPVMQWTLRTLIDVCASFGLELNLKPRKTEVVPAFRGPEAPACRHACFIVNFPGISVPDTDQSVRCVPTYEHLGTCFQSDGGIDAEIRHRVRKASLAFKQIHRVILKNRHLAVPLRLRLLDALVMPVLLHGAGNWPILTTSQLQKLHGRYMRWVRSIVGNGFWADDQLTDIQLQLQWLLPSIAMRLAKHRLLFAFHLFADAPGLIIEVVTATADSPRSWIQALRKALTWALSVDASLLQHDPLPTSLADLIQWFVAHRVDGPRRVRRIYRRALHHGLVIGEAWAAHQALLRQLQRGGVTFDVPLLEEAALPLQHECRWCAKTFSTLRQWQNHLWSAHGEPSDEHLYMTTTVCPACWTCYWMANRLQIHLRHSQRQRHGCYERLTWLHEPLENPVSIEDVNGDACHARLPATAVPHVRSRHEVGCLSCDDADHRLNQACRVERFVVPNDVAGVQGCKLAFDAVLRDQSLLRTANPDAILWRLSSLADGHGLPAIDLYYSRFSHMDVAFFRRCLLAVRYMVKLSPIGRLACWRRRMDTAYRPDAEPEDVVYLQILPHKFWSRCACNDPCWRPPYTGPCMFLHAVEIGDCHWWLEHLGHLLWPDVTLRMVSLDTAVHPILGNLAEGTNFDHVRRLAQQGLVAGVLTGPPCETWSAARHLQDPDCPGPRPLRSAEFPWSLPERTGKELKQRSMGTELLTNSWIAETATVSNGGAAIMEHPWENSQDDRASVWRTDAHESFLMALPGAHRRYVEQYRFGAAGVKPTCLRSLEIWGTQI</sequence>
<dbReference type="PANTHER" id="PTHR47027:SF20">
    <property type="entry name" value="REVERSE TRANSCRIPTASE-LIKE PROTEIN WITH RNA-DIRECTED DNA POLYMERASE DOMAIN"/>
    <property type="match status" value="1"/>
</dbReference>
<dbReference type="InterPro" id="IPR013087">
    <property type="entry name" value="Znf_C2H2_type"/>
</dbReference>
<dbReference type="InterPro" id="IPR036691">
    <property type="entry name" value="Endo/exonu/phosph_ase_sf"/>
</dbReference>
<name>A0A9P1CMT7_9DINO</name>
<protein>
    <submittedName>
        <fullName evidence="4">RNase H type-1 domain-containing protein</fullName>
    </submittedName>
</protein>
<dbReference type="OrthoDB" id="7684827at2759"/>
<evidence type="ECO:0000313" key="4">
    <source>
        <dbReference type="EMBL" id="CAL4781060.1"/>
    </source>
</evidence>
<gene>
    <name evidence="2" type="ORF">C1SCF055_LOCUS20464</name>
</gene>
<evidence type="ECO:0000259" key="1">
    <source>
        <dbReference type="PROSITE" id="PS00028"/>
    </source>
</evidence>
<evidence type="ECO:0000313" key="3">
    <source>
        <dbReference type="EMBL" id="CAL1147123.1"/>
    </source>
</evidence>
<evidence type="ECO:0000313" key="5">
    <source>
        <dbReference type="Proteomes" id="UP001152797"/>
    </source>
</evidence>
<feature type="domain" description="C2H2-type" evidence="1">
    <location>
        <begin position="1043"/>
        <end position="1064"/>
    </location>
</feature>
<dbReference type="EMBL" id="CAMXCT020001868">
    <property type="protein sequence ID" value="CAL1147123.1"/>
    <property type="molecule type" value="Genomic_DNA"/>
</dbReference>